<comment type="caution">
    <text evidence="1">The sequence shown here is derived from an EMBL/GenBank/DDBJ whole genome shotgun (WGS) entry which is preliminary data.</text>
</comment>
<accession>A0A2P7Q1F5</accession>
<dbReference type="AlphaFoldDB" id="A0A2P7Q1F5"/>
<reference evidence="1" key="1">
    <citation type="thesis" date="2015" institute="Rutgers" country="The State University of New Jersey, 14 College Farm Rd., New Brunswick, NJ, USA">
        <title>Ammonia toxicity in bacteria and its implications for treatment of and resource recovery from highly nitrogenous organic wastes.</title>
        <authorList>
            <person name="Luther A.K."/>
        </authorList>
    </citation>
    <scope>NUCLEOTIDE SEQUENCE</scope>
    <source>
        <strain evidence="1">RT-10B</strain>
    </source>
</reference>
<dbReference type="RefSeq" id="WP_106776547.1">
    <property type="nucleotide sequence ID" value="NZ_JBGGGQ010000001.1"/>
</dbReference>
<keyword evidence="2" id="KW-1185">Reference proteome</keyword>
<protein>
    <recommendedName>
        <fullName evidence="3">Alpha/beta hydrolase</fullName>
    </recommendedName>
</protein>
<dbReference type="Proteomes" id="UP000241434">
    <property type="component" value="Unassembled WGS sequence"/>
</dbReference>
<evidence type="ECO:0000313" key="2">
    <source>
        <dbReference type="Proteomes" id="UP000241434"/>
    </source>
</evidence>
<dbReference type="OrthoDB" id="1643507at2"/>
<dbReference type="SUPFAM" id="SSF53474">
    <property type="entry name" value="alpha/beta-Hydrolases"/>
    <property type="match status" value="1"/>
</dbReference>
<sequence>MKVDTFGNPEKPVALLVHSIFYPGVTSYKSILPILIEKYYVVVPNLNGLTYPHTDFTSTREQADEIIEWLKENDIKHIHFLLGSSYGSSVAFEILKEQWLEIDNAALDSPALKNSKFHGLLFYHEMRKMVKKIKREGLEALKESVKYRYLTNKDEEYCMKVYQCMDEKTLRDISFSCYEYILPSQLYRKGTEVKFLFGENDKAKVNLPEVRKLKSGEIKIVDGMDHLQFMFEKPVEFLEECGLDLG</sequence>
<gene>
    <name evidence="1" type="ORF">UF10_04055</name>
</gene>
<dbReference type="EMBL" id="JYGE01000003">
    <property type="protein sequence ID" value="PSJ31798.1"/>
    <property type="molecule type" value="Genomic_DNA"/>
</dbReference>
<evidence type="ECO:0008006" key="3">
    <source>
        <dbReference type="Google" id="ProtNLM"/>
    </source>
</evidence>
<name>A0A2P7Q1F5_9FIRM</name>
<evidence type="ECO:0000313" key="1">
    <source>
        <dbReference type="EMBL" id="PSJ31798.1"/>
    </source>
</evidence>
<organism evidence="1 2">
    <name type="scientific">Peptostreptococcus russellii</name>
    <dbReference type="NCBI Taxonomy" id="215200"/>
    <lineage>
        <taxon>Bacteria</taxon>
        <taxon>Bacillati</taxon>
        <taxon>Bacillota</taxon>
        <taxon>Clostridia</taxon>
        <taxon>Peptostreptococcales</taxon>
        <taxon>Peptostreptococcaceae</taxon>
        <taxon>Peptostreptococcus</taxon>
    </lineage>
</organism>
<dbReference type="Gene3D" id="3.40.50.1820">
    <property type="entry name" value="alpha/beta hydrolase"/>
    <property type="match status" value="1"/>
</dbReference>
<dbReference type="InterPro" id="IPR029058">
    <property type="entry name" value="AB_hydrolase_fold"/>
</dbReference>
<proteinExistence type="predicted"/>